<evidence type="ECO:0000313" key="3">
    <source>
        <dbReference type="Proteomes" id="UP001205603"/>
    </source>
</evidence>
<dbReference type="EMBL" id="JANDHW010000001">
    <property type="protein sequence ID" value="MCP9610702.1"/>
    <property type="molecule type" value="Genomic_DNA"/>
</dbReference>
<dbReference type="Proteomes" id="UP001205603">
    <property type="component" value="Unassembled WGS sequence"/>
</dbReference>
<gene>
    <name evidence="2" type="ORF">NMU02_01155</name>
</gene>
<comment type="caution">
    <text evidence="2">The sequence shown here is derived from an EMBL/GenBank/DDBJ whole genome shotgun (WGS) entry which is preliminary data.</text>
</comment>
<accession>A0ABT1MDJ3</accession>
<evidence type="ECO:0000313" key="2">
    <source>
        <dbReference type="EMBL" id="MCP9610702.1"/>
    </source>
</evidence>
<keyword evidence="3" id="KW-1185">Reference proteome</keyword>
<feature type="transmembrane region" description="Helical" evidence="1">
    <location>
        <begin position="6"/>
        <end position="21"/>
    </location>
</feature>
<keyword evidence="1" id="KW-1133">Transmembrane helix</keyword>
<protein>
    <submittedName>
        <fullName evidence="2">Potassium-transporting ATPase subunit F</fullName>
    </submittedName>
</protein>
<sequence length="26" mass="2990">MYTALFIIGLAAFGYMCYVLVKPEKF</sequence>
<evidence type="ECO:0000256" key="1">
    <source>
        <dbReference type="SAM" id="Phobius"/>
    </source>
</evidence>
<reference evidence="2 3" key="1">
    <citation type="submission" date="2022-07" db="EMBL/GenBank/DDBJ databases">
        <title>Fecal culturing of patients with breast cancer.</title>
        <authorList>
            <person name="Teng N.M.Y."/>
            <person name="Kiu R."/>
            <person name="Evans R."/>
            <person name="Baker D.J."/>
            <person name="Zenner C."/>
            <person name="Robinson S.D."/>
            <person name="Hall L.J."/>
        </authorList>
    </citation>
    <scope>NUCLEOTIDE SEQUENCE [LARGE SCALE GENOMIC DNA]</scope>
    <source>
        <strain evidence="2 3">LH1063</strain>
    </source>
</reference>
<keyword evidence="1" id="KW-0472">Membrane</keyword>
<keyword evidence="1" id="KW-0812">Transmembrane</keyword>
<dbReference type="InterPro" id="IPR011726">
    <property type="entry name" value="KdpF"/>
</dbReference>
<name>A0ABT1MDJ3_9BACT</name>
<organism evidence="2 3">
    <name type="scientific">Coprobacter tertius</name>
    <dbReference type="NCBI Taxonomy" id="2944915"/>
    <lineage>
        <taxon>Bacteria</taxon>
        <taxon>Pseudomonadati</taxon>
        <taxon>Bacteroidota</taxon>
        <taxon>Bacteroidia</taxon>
        <taxon>Bacteroidales</taxon>
        <taxon>Barnesiellaceae</taxon>
        <taxon>Coprobacter</taxon>
    </lineage>
</organism>
<dbReference type="RefSeq" id="WP_255025448.1">
    <property type="nucleotide sequence ID" value="NZ_JANDHW010000001.1"/>
</dbReference>
<proteinExistence type="predicted"/>
<dbReference type="Pfam" id="PF09604">
    <property type="entry name" value="Potass_KdpF"/>
    <property type="match status" value="1"/>
</dbReference>